<feature type="signal peptide" evidence="1">
    <location>
        <begin position="1"/>
        <end position="27"/>
    </location>
</feature>
<proteinExistence type="predicted"/>
<protein>
    <recommendedName>
        <fullName evidence="4">Secreted protein</fullName>
    </recommendedName>
</protein>
<feature type="chain" id="PRO_5047383025" description="Secreted protein" evidence="1">
    <location>
        <begin position="28"/>
        <end position="102"/>
    </location>
</feature>
<name>A0ABW2KBD3_9ACTN</name>
<reference evidence="3" key="1">
    <citation type="journal article" date="2019" name="Int. J. Syst. Evol. Microbiol.">
        <title>The Global Catalogue of Microorganisms (GCM) 10K type strain sequencing project: providing services to taxonomists for standard genome sequencing and annotation.</title>
        <authorList>
            <consortium name="The Broad Institute Genomics Platform"/>
            <consortium name="The Broad Institute Genome Sequencing Center for Infectious Disease"/>
            <person name="Wu L."/>
            <person name="Ma J."/>
        </authorList>
    </citation>
    <scope>NUCLEOTIDE SEQUENCE [LARGE SCALE GENOMIC DNA]</scope>
    <source>
        <strain evidence="3">CGMCC 4.7382</strain>
    </source>
</reference>
<dbReference type="EMBL" id="JBHTBH010000001">
    <property type="protein sequence ID" value="MFC7326605.1"/>
    <property type="molecule type" value="Genomic_DNA"/>
</dbReference>
<keyword evidence="3" id="KW-1185">Reference proteome</keyword>
<evidence type="ECO:0000256" key="1">
    <source>
        <dbReference type="SAM" id="SignalP"/>
    </source>
</evidence>
<accession>A0ABW2KBD3</accession>
<dbReference type="RefSeq" id="WP_379868425.1">
    <property type="nucleotide sequence ID" value="NZ_JBHTBH010000001.1"/>
</dbReference>
<keyword evidence="1" id="KW-0732">Signal</keyword>
<organism evidence="2 3">
    <name type="scientific">Marinactinospora rubrisoli</name>
    <dbReference type="NCBI Taxonomy" id="2715399"/>
    <lineage>
        <taxon>Bacteria</taxon>
        <taxon>Bacillati</taxon>
        <taxon>Actinomycetota</taxon>
        <taxon>Actinomycetes</taxon>
        <taxon>Streptosporangiales</taxon>
        <taxon>Nocardiopsidaceae</taxon>
        <taxon>Marinactinospora</taxon>
    </lineage>
</organism>
<dbReference type="Proteomes" id="UP001596540">
    <property type="component" value="Unassembled WGS sequence"/>
</dbReference>
<evidence type="ECO:0008006" key="4">
    <source>
        <dbReference type="Google" id="ProtNLM"/>
    </source>
</evidence>
<evidence type="ECO:0000313" key="2">
    <source>
        <dbReference type="EMBL" id="MFC7326605.1"/>
    </source>
</evidence>
<sequence>MGLKRMLVTAASAAVLGVAAVPGVAAAATDAPSAAPPCQVGLIGNGGGFSVCGGGGTHRVKLTCGNFTTVYGPWRAADGQTRSSAYCPVPTVVQLVDVQYRG</sequence>
<evidence type="ECO:0000313" key="3">
    <source>
        <dbReference type="Proteomes" id="UP001596540"/>
    </source>
</evidence>
<comment type="caution">
    <text evidence="2">The sequence shown here is derived from an EMBL/GenBank/DDBJ whole genome shotgun (WGS) entry which is preliminary data.</text>
</comment>
<gene>
    <name evidence="2" type="ORF">ACFQRF_02520</name>
</gene>